<keyword evidence="2" id="KW-1185">Reference proteome</keyword>
<evidence type="ECO:0000313" key="1">
    <source>
        <dbReference type="EMBL" id="TGX96776.1"/>
    </source>
</evidence>
<evidence type="ECO:0000313" key="2">
    <source>
        <dbReference type="Proteomes" id="UP000307720"/>
    </source>
</evidence>
<proteinExistence type="predicted"/>
<sequence length="80" mass="8791">MEAVKLNNDMAKSSPSAAGFFYRRIGGILFKVRVYTGSGYADTPDEKISRLICNEMMTGGANYGMMDSPQMSQPPERSSE</sequence>
<dbReference type="Proteomes" id="UP000307720">
    <property type="component" value="Unassembled WGS sequence"/>
</dbReference>
<protein>
    <submittedName>
        <fullName evidence="1">Uncharacterized protein</fullName>
    </submittedName>
</protein>
<dbReference type="EMBL" id="SRZB01000048">
    <property type="protein sequence ID" value="TGX96776.1"/>
    <property type="molecule type" value="Genomic_DNA"/>
</dbReference>
<organism evidence="1 2">
    <name type="scientific">Hominisplanchenecus murintestinalis</name>
    <dbReference type="NCBI Taxonomy" id="2941517"/>
    <lineage>
        <taxon>Bacteria</taxon>
        <taxon>Bacillati</taxon>
        <taxon>Bacillota</taxon>
        <taxon>Clostridia</taxon>
        <taxon>Lachnospirales</taxon>
        <taxon>Lachnospiraceae</taxon>
        <taxon>Hominisplanchenecus</taxon>
    </lineage>
</organism>
<comment type="caution">
    <text evidence="1">The sequence shown here is derived from an EMBL/GenBank/DDBJ whole genome shotgun (WGS) entry which is preliminary data.</text>
</comment>
<reference evidence="1" key="1">
    <citation type="submission" date="2019-04" db="EMBL/GenBank/DDBJ databases">
        <title>Microbes associate with the intestines of laboratory mice.</title>
        <authorList>
            <person name="Navarre W."/>
            <person name="Wong E."/>
            <person name="Huang K."/>
            <person name="Tropini C."/>
            <person name="Ng K."/>
            <person name="Yu B."/>
        </authorList>
    </citation>
    <scope>NUCLEOTIDE SEQUENCE</scope>
    <source>
        <strain evidence="1">NM72_1-8</strain>
    </source>
</reference>
<accession>A0AC61QVW1</accession>
<name>A0AC61QVW1_9FIRM</name>
<gene>
    <name evidence="1" type="ORF">E5357_15050</name>
</gene>